<evidence type="ECO:0000313" key="2">
    <source>
        <dbReference type="EMBL" id="MCB7481716.1"/>
    </source>
</evidence>
<dbReference type="RefSeq" id="WP_229340938.1">
    <property type="nucleotide sequence ID" value="NZ_JAJBZG010000005.1"/>
</dbReference>
<feature type="chain" id="PRO_5040990786" description="Membrane or secreted protein" evidence="1">
    <location>
        <begin position="20"/>
        <end position="241"/>
    </location>
</feature>
<name>A0A9X1RXR0_9FLAO</name>
<keyword evidence="3" id="KW-1185">Reference proteome</keyword>
<dbReference type="Gene3D" id="2.40.128.490">
    <property type="entry name" value="Uncharacterised protein PF14869, DUF4488"/>
    <property type="match status" value="1"/>
</dbReference>
<dbReference type="AlphaFoldDB" id="A0A9X1RXR0"/>
<reference evidence="2" key="1">
    <citation type="submission" date="2021-10" db="EMBL/GenBank/DDBJ databases">
        <title>Gramella sp. ASW11-100T, isolated from marine sediment.</title>
        <authorList>
            <person name="Xia C."/>
        </authorList>
    </citation>
    <scope>NUCLEOTIDE SEQUENCE</scope>
    <source>
        <strain evidence="2">ASW11-100</strain>
    </source>
</reference>
<organism evidence="2 3">
    <name type="scientific">Christiangramia sediminis</name>
    <dbReference type="NCBI Taxonomy" id="2881336"/>
    <lineage>
        <taxon>Bacteria</taxon>
        <taxon>Pseudomonadati</taxon>
        <taxon>Bacteroidota</taxon>
        <taxon>Flavobacteriia</taxon>
        <taxon>Flavobacteriales</taxon>
        <taxon>Flavobacteriaceae</taxon>
        <taxon>Christiangramia</taxon>
    </lineage>
</organism>
<comment type="caution">
    <text evidence="2">The sequence shown here is derived from an EMBL/GenBank/DDBJ whole genome shotgun (WGS) entry which is preliminary data.</text>
</comment>
<evidence type="ECO:0008006" key="4">
    <source>
        <dbReference type="Google" id="ProtNLM"/>
    </source>
</evidence>
<protein>
    <recommendedName>
        <fullName evidence="4">Membrane or secreted protein</fullName>
    </recommendedName>
</protein>
<dbReference type="Proteomes" id="UP001139414">
    <property type="component" value="Unassembled WGS sequence"/>
</dbReference>
<dbReference type="EMBL" id="JAJBZG010000005">
    <property type="protein sequence ID" value="MCB7481716.1"/>
    <property type="molecule type" value="Genomic_DNA"/>
</dbReference>
<evidence type="ECO:0000313" key="3">
    <source>
        <dbReference type="Proteomes" id="UP001139414"/>
    </source>
</evidence>
<keyword evidence="1" id="KW-0732">Signal</keyword>
<feature type="signal peptide" evidence="1">
    <location>
        <begin position="1"/>
        <end position="19"/>
    </location>
</feature>
<accession>A0A9X1RXR0</accession>
<sequence>MKKLYILLVFTALSLGTTAQSLDGSWKLTEENGQNLTNKEVIRIYQDDYFAEAAKVTDSNEFLWALGGEYNAEDYSVMLDFNTKSPELVGQTSDPKLEFIDENTIEINEVNSVQLWKRISKEQNDLDGNWVITGRQRDGEMNTMKPGDRRTIKILGGERFQWVAFNSATREFYGTGAGNYSAENGKYSENIDLFSRDKNRVGASLQFDYEVKDGEWHHSGKSSKGDPIYEIWSPYAEAYSK</sequence>
<evidence type="ECO:0000256" key="1">
    <source>
        <dbReference type="SAM" id="SignalP"/>
    </source>
</evidence>
<proteinExistence type="predicted"/>
<gene>
    <name evidence="2" type="ORF">LGQ90_10630</name>
</gene>